<evidence type="ECO:0000256" key="1">
    <source>
        <dbReference type="SAM" id="Coils"/>
    </source>
</evidence>
<feature type="compositionally biased region" description="Low complexity" evidence="2">
    <location>
        <begin position="498"/>
        <end position="510"/>
    </location>
</feature>
<reference evidence="3 4" key="1">
    <citation type="journal article" date="2015" name="Proc. Natl. Acad. Sci. U.S.A.">
        <title>The resurrection genome of Boea hygrometrica: A blueprint for survival of dehydration.</title>
        <authorList>
            <person name="Xiao L."/>
            <person name="Yang G."/>
            <person name="Zhang L."/>
            <person name="Yang X."/>
            <person name="Zhao S."/>
            <person name="Ji Z."/>
            <person name="Zhou Q."/>
            <person name="Hu M."/>
            <person name="Wang Y."/>
            <person name="Chen M."/>
            <person name="Xu Y."/>
            <person name="Jin H."/>
            <person name="Xiao X."/>
            <person name="Hu G."/>
            <person name="Bao F."/>
            <person name="Hu Y."/>
            <person name="Wan P."/>
            <person name="Li L."/>
            <person name="Deng X."/>
            <person name="Kuang T."/>
            <person name="Xiang C."/>
            <person name="Zhu J.K."/>
            <person name="Oliver M.J."/>
            <person name="He Y."/>
        </authorList>
    </citation>
    <scope>NUCLEOTIDE SEQUENCE [LARGE SCALE GENOMIC DNA]</scope>
    <source>
        <strain evidence="4">cv. XS01</strain>
    </source>
</reference>
<feature type="region of interest" description="Disordered" evidence="2">
    <location>
        <begin position="481"/>
        <end position="510"/>
    </location>
</feature>
<feature type="region of interest" description="Disordered" evidence="2">
    <location>
        <begin position="863"/>
        <end position="947"/>
    </location>
</feature>
<feature type="compositionally biased region" description="Basic and acidic residues" evidence="2">
    <location>
        <begin position="911"/>
        <end position="926"/>
    </location>
</feature>
<feature type="compositionally biased region" description="Low complexity" evidence="2">
    <location>
        <begin position="67"/>
        <end position="77"/>
    </location>
</feature>
<organism evidence="3 4">
    <name type="scientific">Dorcoceras hygrometricum</name>
    <dbReference type="NCBI Taxonomy" id="472368"/>
    <lineage>
        <taxon>Eukaryota</taxon>
        <taxon>Viridiplantae</taxon>
        <taxon>Streptophyta</taxon>
        <taxon>Embryophyta</taxon>
        <taxon>Tracheophyta</taxon>
        <taxon>Spermatophyta</taxon>
        <taxon>Magnoliopsida</taxon>
        <taxon>eudicotyledons</taxon>
        <taxon>Gunneridae</taxon>
        <taxon>Pentapetalae</taxon>
        <taxon>asterids</taxon>
        <taxon>lamiids</taxon>
        <taxon>Lamiales</taxon>
        <taxon>Gesneriaceae</taxon>
        <taxon>Didymocarpoideae</taxon>
        <taxon>Trichosporeae</taxon>
        <taxon>Loxocarpinae</taxon>
        <taxon>Dorcoceras</taxon>
    </lineage>
</organism>
<dbReference type="AlphaFoldDB" id="A0A2Z7AXJ7"/>
<evidence type="ECO:0000256" key="2">
    <source>
        <dbReference type="SAM" id="MobiDB-lite"/>
    </source>
</evidence>
<accession>A0A2Z7AXJ7</accession>
<dbReference type="Proteomes" id="UP000250235">
    <property type="component" value="Unassembled WGS sequence"/>
</dbReference>
<feature type="compositionally biased region" description="Acidic residues" evidence="2">
    <location>
        <begin position="549"/>
        <end position="558"/>
    </location>
</feature>
<feature type="region of interest" description="Disordered" evidence="2">
    <location>
        <begin position="624"/>
        <end position="647"/>
    </location>
</feature>
<sequence length="947" mass="104120">MTFRVVRTNQYNQDLGLIHSTNGNHLESPNEDSSIDHQVTIYLHAQNITMFPTNETCTKSWADTDSESTSSDSSSSDSEQEEVHCLMADHTDDDEVFDFANTEFTRDDLVTALNDMVKEYRKLSHSFEEAKAENISLKNSSTESSSDELEDVDSLKTELSKLTAENEVLKDDTSVLKAEIEALKHIVSSWNHATNKLDKLCESQKPDGDRTGLGFNSSNSSDEGPSTQSRPTYDKFNKMSFVKESVTHDSCESMSFDDQNSPKLNQDGKTGIGYSKPEGSKPSCLKNKLDKDKAKAGPKPFVPNQRWRNSKKVKSDWKNFQQRRGQYDQSVKSQFKKSPRDFAQIFVDPRTGKTMMTTIHFGLKINWSKVLFSVLKEMIDRSVKNAKGFGAQISVLLNSDPVLSMGIATPFPASKILCPKVVLTYISANETADARGQSEEGGKSPVAVVKRASKSKKKSEPSSDAPVEIVSEVVGSKKRPVSASVEPVITKKKRTSKSKPSSSQPSTASIAKGVIPLQVVAPPPIATVEKSPVRQRQSKRRTLILPTVSEDETEEEDFIRETILTTDKDFDSQVDEPVIPDKAVGSSPNVKEADNSQSMNIEGTVEQAGGSTRCKYRLFGEFLSASRGPSGSAFDSESSSGDTVYRSPSPPDYSYALGSPILSPTARDELLYTVELPVSPPPISREAPSSSSSDSDIHFDDADISLEDIATAQTTAPAAPADLSPILDDLKTSLSQCVDNAHHDTLSRLRSVEQGIHTLLGHQADYIKGLFQGVRQEGKNRDDIQMVKLNELTKSTMAQSIKNDASSLDTRNRFIAIDAKFRSLDGHIAAIRNDQLEFQTKIAADILGLSTQISEIADYIRSGNDKKGEVGSSSRPPPVLVERRPVPTPVVDQSGGDAGGSSGPRTTTIVERFDDEFYRRERERRGRGSRRRSRGGSRSTGYWFGEE</sequence>
<feature type="compositionally biased region" description="Basic and acidic residues" evidence="2">
    <location>
        <begin position="432"/>
        <end position="442"/>
    </location>
</feature>
<feature type="region of interest" description="Disordered" evidence="2">
    <location>
        <begin position="59"/>
        <end position="83"/>
    </location>
</feature>
<protein>
    <submittedName>
        <fullName evidence="3">Uncharacterized protein</fullName>
    </submittedName>
</protein>
<feature type="region of interest" description="Disordered" evidence="2">
    <location>
        <begin position="252"/>
        <end position="304"/>
    </location>
</feature>
<keyword evidence="1" id="KW-0175">Coiled coil</keyword>
<feature type="region of interest" description="Disordered" evidence="2">
    <location>
        <begin position="432"/>
        <end position="466"/>
    </location>
</feature>
<feature type="compositionally biased region" description="Polar residues" evidence="2">
    <location>
        <begin position="252"/>
        <end position="268"/>
    </location>
</feature>
<feature type="region of interest" description="Disordered" evidence="2">
    <location>
        <begin position="528"/>
        <end position="610"/>
    </location>
</feature>
<dbReference type="EMBL" id="KV011790">
    <property type="protein sequence ID" value="KZV26068.1"/>
    <property type="molecule type" value="Genomic_DNA"/>
</dbReference>
<feature type="region of interest" description="Disordered" evidence="2">
    <location>
        <begin position="677"/>
        <end position="698"/>
    </location>
</feature>
<feature type="compositionally biased region" description="Polar residues" evidence="2">
    <location>
        <begin position="214"/>
        <end position="231"/>
    </location>
</feature>
<feature type="compositionally biased region" description="Low complexity" evidence="2">
    <location>
        <begin position="628"/>
        <end position="641"/>
    </location>
</feature>
<feature type="region of interest" description="Disordered" evidence="2">
    <location>
        <begin position="201"/>
        <end position="234"/>
    </location>
</feature>
<feature type="coiled-coil region" evidence="1">
    <location>
        <begin position="113"/>
        <end position="179"/>
    </location>
</feature>
<keyword evidence="4" id="KW-1185">Reference proteome</keyword>
<evidence type="ECO:0000313" key="3">
    <source>
        <dbReference type="EMBL" id="KZV26068.1"/>
    </source>
</evidence>
<name>A0A2Z7AXJ7_9LAMI</name>
<feature type="compositionally biased region" description="Basic and acidic residues" evidence="2">
    <location>
        <begin position="201"/>
        <end position="210"/>
    </location>
</feature>
<evidence type="ECO:0000313" key="4">
    <source>
        <dbReference type="Proteomes" id="UP000250235"/>
    </source>
</evidence>
<proteinExistence type="predicted"/>
<gene>
    <name evidence="3" type="ORF">F511_13946</name>
</gene>
<feature type="compositionally biased region" description="Low complexity" evidence="2">
    <location>
        <begin position="684"/>
        <end position="694"/>
    </location>
</feature>